<dbReference type="Pfam" id="PF19950">
    <property type="entry name" value="DUF6412"/>
    <property type="match status" value="1"/>
</dbReference>
<comment type="caution">
    <text evidence="4">The sequence shown here is derived from an EMBL/GenBank/DDBJ whole genome shotgun (WGS) entry which is preliminary data.</text>
</comment>
<gene>
    <name evidence="4" type="ORF">BJ991_001415</name>
</gene>
<evidence type="ECO:0000313" key="4">
    <source>
        <dbReference type="EMBL" id="NYE19387.1"/>
    </source>
</evidence>
<evidence type="ECO:0000256" key="2">
    <source>
        <dbReference type="SAM" id="Phobius"/>
    </source>
</evidence>
<protein>
    <submittedName>
        <fullName evidence="4">Uncharacterized protein</fullName>
    </submittedName>
</protein>
<evidence type="ECO:0000256" key="1">
    <source>
        <dbReference type="SAM" id="MobiDB-lite"/>
    </source>
</evidence>
<keyword evidence="2" id="KW-0812">Transmembrane</keyword>
<dbReference type="RefSeq" id="WP_179488696.1">
    <property type="nucleotide sequence ID" value="NZ_JACCBV010000001.1"/>
</dbReference>
<evidence type="ECO:0000313" key="5">
    <source>
        <dbReference type="Proteomes" id="UP000576969"/>
    </source>
</evidence>
<dbReference type="EMBL" id="JACCBV010000001">
    <property type="protein sequence ID" value="NYE19387.1"/>
    <property type="molecule type" value="Genomic_DNA"/>
</dbReference>
<feature type="transmembrane region" description="Helical" evidence="2">
    <location>
        <begin position="29"/>
        <end position="54"/>
    </location>
</feature>
<evidence type="ECO:0000256" key="3">
    <source>
        <dbReference type="SAM" id="SignalP"/>
    </source>
</evidence>
<keyword evidence="5" id="KW-1185">Reference proteome</keyword>
<feature type="chain" id="PRO_5039298962" evidence="3">
    <location>
        <begin position="20"/>
        <end position="99"/>
    </location>
</feature>
<feature type="region of interest" description="Disordered" evidence="1">
    <location>
        <begin position="56"/>
        <end position="99"/>
    </location>
</feature>
<keyword evidence="3" id="KW-0732">Signal</keyword>
<dbReference type="AlphaFoldDB" id="A0A7Y9KHE1"/>
<sequence>MFAQLLTSVQLLLATLAVAGTPDLTAFGGATTAVAVTIALVAASVVLVAILAVAHPASGGASPPHPRRAIDISSPLTQSDPDAPGHPRPRAPQHAASAA</sequence>
<organism evidence="4 5">
    <name type="scientific">Microbacterium immunditiarum</name>
    <dbReference type="NCBI Taxonomy" id="337480"/>
    <lineage>
        <taxon>Bacteria</taxon>
        <taxon>Bacillati</taxon>
        <taxon>Actinomycetota</taxon>
        <taxon>Actinomycetes</taxon>
        <taxon>Micrococcales</taxon>
        <taxon>Microbacteriaceae</taxon>
        <taxon>Microbacterium</taxon>
    </lineage>
</organism>
<keyword evidence="2" id="KW-0472">Membrane</keyword>
<proteinExistence type="predicted"/>
<reference evidence="4 5" key="1">
    <citation type="submission" date="2020-07" db="EMBL/GenBank/DDBJ databases">
        <title>Sequencing the genomes of 1000 actinobacteria strains.</title>
        <authorList>
            <person name="Klenk H.-P."/>
        </authorList>
    </citation>
    <scope>NUCLEOTIDE SEQUENCE [LARGE SCALE GENOMIC DNA]</scope>
    <source>
        <strain evidence="4 5">DSM 24662</strain>
    </source>
</reference>
<accession>A0A7Y9KHE1</accession>
<dbReference type="InterPro" id="IPR045635">
    <property type="entry name" value="DUF6412"/>
</dbReference>
<feature type="signal peptide" evidence="3">
    <location>
        <begin position="1"/>
        <end position="19"/>
    </location>
</feature>
<name>A0A7Y9KHE1_9MICO</name>
<dbReference type="Proteomes" id="UP000576969">
    <property type="component" value="Unassembled WGS sequence"/>
</dbReference>
<keyword evidence="2" id="KW-1133">Transmembrane helix</keyword>